<proteinExistence type="predicted"/>
<organism evidence="3 4">
    <name type="scientific">Spongiactinospora rosea</name>
    <dbReference type="NCBI Taxonomy" id="2248750"/>
    <lineage>
        <taxon>Bacteria</taxon>
        <taxon>Bacillati</taxon>
        <taxon>Actinomycetota</taxon>
        <taxon>Actinomycetes</taxon>
        <taxon>Streptosporangiales</taxon>
        <taxon>Streptosporangiaceae</taxon>
        <taxon>Spongiactinospora</taxon>
    </lineage>
</organism>
<reference evidence="3 4" key="1">
    <citation type="submission" date="2018-06" db="EMBL/GenBank/DDBJ databases">
        <title>Sphaerisporangium craniellae sp. nov., isolated from a marine sponge in the South China Sea.</title>
        <authorList>
            <person name="Li L."/>
        </authorList>
    </citation>
    <scope>NUCLEOTIDE SEQUENCE [LARGE SCALE GENOMIC DNA]</scope>
    <source>
        <strain evidence="3 4">LHW63015</strain>
    </source>
</reference>
<dbReference type="AlphaFoldDB" id="A0A366LUF7"/>
<dbReference type="Gene3D" id="3.90.550.10">
    <property type="entry name" value="Spore Coat Polysaccharide Biosynthesis Protein SpsA, Chain A"/>
    <property type="match status" value="1"/>
</dbReference>
<comment type="caution">
    <text evidence="3">The sequence shown here is derived from an EMBL/GenBank/DDBJ whole genome shotgun (WGS) entry which is preliminary data.</text>
</comment>
<dbReference type="OrthoDB" id="153025at2"/>
<dbReference type="SUPFAM" id="SSF53448">
    <property type="entry name" value="Nucleotide-diphospho-sugar transferases"/>
    <property type="match status" value="1"/>
</dbReference>
<dbReference type="Proteomes" id="UP000253303">
    <property type="component" value="Unassembled WGS sequence"/>
</dbReference>
<dbReference type="RefSeq" id="WP_113983151.1">
    <property type="nucleotide sequence ID" value="NZ_QMEY01000011.1"/>
</dbReference>
<keyword evidence="4" id="KW-1185">Reference proteome</keyword>
<dbReference type="CDD" id="cd00761">
    <property type="entry name" value="Glyco_tranf_GTA_type"/>
    <property type="match status" value="1"/>
</dbReference>
<dbReference type="EMBL" id="QMEY01000011">
    <property type="protein sequence ID" value="RBQ17585.1"/>
    <property type="molecule type" value="Genomic_DNA"/>
</dbReference>
<dbReference type="InterPro" id="IPR050834">
    <property type="entry name" value="Glycosyltransf_2"/>
</dbReference>
<dbReference type="Pfam" id="PF00535">
    <property type="entry name" value="Glycos_transf_2"/>
    <property type="match status" value="1"/>
</dbReference>
<protein>
    <submittedName>
        <fullName evidence="3">Glycosyltransferase family 2 protein</fullName>
    </submittedName>
</protein>
<name>A0A366LUF7_9ACTN</name>
<dbReference type="InterPro" id="IPR001173">
    <property type="entry name" value="Glyco_trans_2-like"/>
</dbReference>
<dbReference type="InterPro" id="IPR029044">
    <property type="entry name" value="Nucleotide-diphossugar_trans"/>
</dbReference>
<evidence type="ECO:0000313" key="4">
    <source>
        <dbReference type="Proteomes" id="UP000253303"/>
    </source>
</evidence>
<feature type="region of interest" description="Disordered" evidence="1">
    <location>
        <begin position="51"/>
        <end position="73"/>
    </location>
</feature>
<dbReference type="PANTHER" id="PTHR43685:SF2">
    <property type="entry name" value="GLYCOSYLTRANSFERASE 2-LIKE DOMAIN-CONTAINING PROTEIN"/>
    <property type="match status" value="1"/>
</dbReference>
<feature type="domain" description="Glycosyltransferase 2-like" evidence="2">
    <location>
        <begin position="12"/>
        <end position="170"/>
    </location>
</feature>
<evidence type="ECO:0000256" key="1">
    <source>
        <dbReference type="SAM" id="MobiDB-lite"/>
    </source>
</evidence>
<sequence length="313" mass="34776">MGQSTAWPEIGVVVCTRGDRPEMIREAIDAITGQDYPGTVTTMIVFDGSEPDAAMASDDPRRPVRLTTNTRTRGLPGARNSGVLALGDAVEWVAFCDDDDTWLPTKLTAQVQAVREHPDATFCTCGSQIVHADWTRHIRLDKPRVPFADLLDGRQPAMHPSGFMARRDALTGDAIGLFSEVIPKGYGEDYEMLLRAARSAPIVHVSEPHLRVRMHAQSHFAGRWDVIAEALLWLLERYPEIRRSRRGFARLAGQVAFTRVAVARRGEALRWALRAFLTDPREVRSYGVAVVALFRLNPAWVVRTMEARGLGAP</sequence>
<accession>A0A366LUF7</accession>
<gene>
    <name evidence="3" type="ORF">DP939_24825</name>
</gene>
<keyword evidence="3" id="KW-0808">Transferase</keyword>
<evidence type="ECO:0000259" key="2">
    <source>
        <dbReference type="Pfam" id="PF00535"/>
    </source>
</evidence>
<dbReference type="GO" id="GO:0016740">
    <property type="term" value="F:transferase activity"/>
    <property type="evidence" value="ECO:0007669"/>
    <property type="project" value="UniProtKB-KW"/>
</dbReference>
<dbReference type="PANTHER" id="PTHR43685">
    <property type="entry name" value="GLYCOSYLTRANSFERASE"/>
    <property type="match status" value="1"/>
</dbReference>
<evidence type="ECO:0000313" key="3">
    <source>
        <dbReference type="EMBL" id="RBQ17585.1"/>
    </source>
</evidence>